<keyword evidence="4 10" id="KW-0808">Transferase</keyword>
<name>A0ABS9Q994_9HYPH</name>
<dbReference type="Pfam" id="PF13231">
    <property type="entry name" value="PMT_2"/>
    <property type="match status" value="1"/>
</dbReference>
<comment type="caution">
    <text evidence="10">The sequence shown here is derived from an EMBL/GenBank/DDBJ whole genome shotgun (WGS) entry which is preliminary data.</text>
</comment>
<dbReference type="GO" id="GO:0016757">
    <property type="term" value="F:glycosyltransferase activity"/>
    <property type="evidence" value="ECO:0007669"/>
    <property type="project" value="UniProtKB-KW"/>
</dbReference>
<feature type="transmembrane region" description="Helical" evidence="8">
    <location>
        <begin position="189"/>
        <end position="219"/>
    </location>
</feature>
<feature type="transmembrane region" description="Helical" evidence="8">
    <location>
        <begin position="139"/>
        <end position="158"/>
    </location>
</feature>
<keyword evidence="7 8" id="KW-0472">Membrane</keyword>
<evidence type="ECO:0000256" key="7">
    <source>
        <dbReference type="ARBA" id="ARBA00023136"/>
    </source>
</evidence>
<keyword evidence="3 10" id="KW-0328">Glycosyltransferase</keyword>
<reference evidence="10 11" key="1">
    <citation type="submission" date="2022-02" db="EMBL/GenBank/DDBJ databases">
        <title>Draft genome sequence of Mezorhizobium retamae strain IRAMC:0171 isolated from Retama raetam nodules.</title>
        <authorList>
            <person name="Bengaied R."/>
            <person name="Sbissi I."/>
            <person name="Huber K."/>
            <person name="Ghodbane F."/>
            <person name="Nouioui I."/>
            <person name="Tarhouni M."/>
            <person name="Gtari M."/>
        </authorList>
    </citation>
    <scope>NUCLEOTIDE SEQUENCE [LARGE SCALE GENOMIC DNA]</scope>
    <source>
        <strain evidence="10 11">IRAMC:0171</strain>
    </source>
</reference>
<feature type="transmembrane region" description="Helical" evidence="8">
    <location>
        <begin position="286"/>
        <end position="305"/>
    </location>
</feature>
<dbReference type="RefSeq" id="WP_239360408.1">
    <property type="nucleotide sequence ID" value="NZ_JAKREW010000001.1"/>
</dbReference>
<evidence type="ECO:0000313" key="10">
    <source>
        <dbReference type="EMBL" id="MCG7503406.1"/>
    </source>
</evidence>
<dbReference type="EC" id="2.4.-.-" evidence="10"/>
<protein>
    <submittedName>
        <fullName evidence="10">Glycosyltransferase family 39 protein</fullName>
        <ecNumber evidence="10">2.4.-.-</ecNumber>
    </submittedName>
</protein>
<keyword evidence="6 8" id="KW-1133">Transmembrane helix</keyword>
<feature type="transmembrane region" description="Helical" evidence="8">
    <location>
        <begin position="344"/>
        <end position="362"/>
    </location>
</feature>
<feature type="transmembrane region" description="Helical" evidence="8">
    <location>
        <begin position="231"/>
        <end position="250"/>
    </location>
</feature>
<gene>
    <name evidence="10" type="ORF">L4923_00080</name>
</gene>
<evidence type="ECO:0000256" key="5">
    <source>
        <dbReference type="ARBA" id="ARBA00022692"/>
    </source>
</evidence>
<evidence type="ECO:0000256" key="6">
    <source>
        <dbReference type="ARBA" id="ARBA00022989"/>
    </source>
</evidence>
<feature type="transmembrane region" description="Helical" evidence="8">
    <location>
        <begin position="369"/>
        <end position="389"/>
    </location>
</feature>
<keyword evidence="11" id="KW-1185">Reference proteome</keyword>
<comment type="subcellular location">
    <subcellularLocation>
        <location evidence="1">Cell membrane</location>
        <topology evidence="1">Multi-pass membrane protein</topology>
    </subcellularLocation>
</comment>
<evidence type="ECO:0000256" key="3">
    <source>
        <dbReference type="ARBA" id="ARBA00022676"/>
    </source>
</evidence>
<feature type="transmembrane region" description="Helical" evidence="8">
    <location>
        <begin position="112"/>
        <end position="133"/>
    </location>
</feature>
<proteinExistence type="predicted"/>
<feature type="transmembrane region" description="Helical" evidence="8">
    <location>
        <begin position="317"/>
        <end position="338"/>
    </location>
</feature>
<dbReference type="InterPro" id="IPR038731">
    <property type="entry name" value="RgtA/B/C-like"/>
</dbReference>
<sequence>MSGFFRQLLGWSGWRASPAQWQINMLESWARYWPLFVLGAGILLYFPYLGLRPLRFEEGRRALQVMEMLDGGAWWHLKFIGTPYVNKPPFTPWLMAAVASARGVLDEVSIRLPGVIAALVGALSAGVAALLLAPRDRKVAALTAGLAFLCSVQILLKARIGETDVTATALCGMALALWLHGRVRQRFGLVLWVGIATLLACAAMTKGPIPVAFSALPMIAMPLIERKPRDAVIALAIIVLAHLPMLAWAWSNRSDAGAAHWVSEMRLGGAVGGNNQLTRLLHLSDLPFAVLYQLPFLPAGVAMAFARSDLPQERRWIVDALLLAAVPMGVLTTILPIGRTRYSMPAAWPLAVMAGLWVSMYWRRLYFAHFIIGAGLTIAVVIQIVQIVVTDGRTSGQRQLRADVEAFSTVMKGLPPGPIPVVWDRDHMNENILVYGHRKMFELRRDELDCRVPGDYLVAGASDVAVMDASPYWKKVEPLSDWGALYKRLPEAPTRNCKPRFAPG</sequence>
<dbReference type="EMBL" id="JAKREW010000001">
    <property type="protein sequence ID" value="MCG7503406.1"/>
    <property type="molecule type" value="Genomic_DNA"/>
</dbReference>
<evidence type="ECO:0000256" key="8">
    <source>
        <dbReference type="SAM" id="Phobius"/>
    </source>
</evidence>
<evidence type="ECO:0000256" key="4">
    <source>
        <dbReference type="ARBA" id="ARBA00022679"/>
    </source>
</evidence>
<keyword evidence="2" id="KW-1003">Cell membrane</keyword>
<feature type="domain" description="Glycosyltransferase RgtA/B/C/D-like" evidence="9">
    <location>
        <begin position="86"/>
        <end position="248"/>
    </location>
</feature>
<dbReference type="PANTHER" id="PTHR33908">
    <property type="entry name" value="MANNOSYLTRANSFERASE YKCB-RELATED"/>
    <property type="match status" value="1"/>
</dbReference>
<evidence type="ECO:0000256" key="1">
    <source>
        <dbReference type="ARBA" id="ARBA00004651"/>
    </source>
</evidence>
<organism evidence="10 11">
    <name type="scientific">Mesorhizobium retamae</name>
    <dbReference type="NCBI Taxonomy" id="2912854"/>
    <lineage>
        <taxon>Bacteria</taxon>
        <taxon>Pseudomonadati</taxon>
        <taxon>Pseudomonadota</taxon>
        <taxon>Alphaproteobacteria</taxon>
        <taxon>Hyphomicrobiales</taxon>
        <taxon>Phyllobacteriaceae</taxon>
        <taxon>Mesorhizobium</taxon>
    </lineage>
</organism>
<evidence type="ECO:0000259" key="9">
    <source>
        <dbReference type="Pfam" id="PF13231"/>
    </source>
</evidence>
<dbReference type="Proteomes" id="UP001201701">
    <property type="component" value="Unassembled WGS sequence"/>
</dbReference>
<evidence type="ECO:0000313" key="11">
    <source>
        <dbReference type="Proteomes" id="UP001201701"/>
    </source>
</evidence>
<accession>A0ABS9Q994</accession>
<dbReference type="InterPro" id="IPR050297">
    <property type="entry name" value="LipidA_mod_glycosyltrf_83"/>
</dbReference>
<dbReference type="PANTHER" id="PTHR33908:SF11">
    <property type="entry name" value="MEMBRANE PROTEIN"/>
    <property type="match status" value="1"/>
</dbReference>
<feature type="transmembrane region" description="Helical" evidence="8">
    <location>
        <begin position="32"/>
        <end position="51"/>
    </location>
</feature>
<evidence type="ECO:0000256" key="2">
    <source>
        <dbReference type="ARBA" id="ARBA00022475"/>
    </source>
</evidence>
<keyword evidence="5 8" id="KW-0812">Transmembrane</keyword>